<name>A0A2N7LA63_9GAMM</name>
<evidence type="ECO:0000256" key="2">
    <source>
        <dbReference type="ARBA" id="ARBA00023063"/>
    </source>
</evidence>
<gene>
    <name evidence="4" type="ORF">BCT23_16270</name>
</gene>
<dbReference type="RefSeq" id="WP_102390923.1">
    <property type="nucleotide sequence ID" value="NZ_MDAL01000021.1"/>
</dbReference>
<dbReference type="SUPFAM" id="SSF50022">
    <property type="entry name" value="ISP domain"/>
    <property type="match status" value="1"/>
</dbReference>
<dbReference type="EMBL" id="MDAL01000021">
    <property type="protein sequence ID" value="PMN91462.1"/>
    <property type="molecule type" value="Genomic_DNA"/>
</dbReference>
<dbReference type="PANTHER" id="PTHR40562:SF1">
    <property type="entry name" value="NITRITE REDUCTASE (NADH) SMALL SUBUNIT"/>
    <property type="match status" value="1"/>
</dbReference>
<feature type="domain" description="Rieske-like [2Fe-2S]" evidence="3">
    <location>
        <begin position="3"/>
        <end position="106"/>
    </location>
</feature>
<evidence type="ECO:0000313" key="5">
    <source>
        <dbReference type="Proteomes" id="UP000235387"/>
    </source>
</evidence>
<dbReference type="PANTHER" id="PTHR40562">
    <property type="match status" value="1"/>
</dbReference>
<evidence type="ECO:0000313" key="4">
    <source>
        <dbReference type="EMBL" id="PMN91462.1"/>
    </source>
</evidence>
<reference evidence="5" key="1">
    <citation type="submission" date="2016-07" db="EMBL/GenBank/DDBJ databases">
        <title>Nontailed viruses are major unrecognized killers of bacteria in the ocean.</title>
        <authorList>
            <person name="Kauffman K."/>
            <person name="Hussain F."/>
            <person name="Yang J."/>
            <person name="Arevalo P."/>
            <person name="Brown J."/>
            <person name="Cutler M."/>
            <person name="Kelly L."/>
            <person name="Polz M.F."/>
        </authorList>
    </citation>
    <scope>NUCLEOTIDE SEQUENCE [LARGE SCALE GENOMIC DNA]</scope>
    <source>
        <strain evidence="5">10N.261.45.A10</strain>
    </source>
</reference>
<organism evidence="4 5">
    <name type="scientific">Enterovibrio norvegicus</name>
    <dbReference type="NCBI Taxonomy" id="188144"/>
    <lineage>
        <taxon>Bacteria</taxon>
        <taxon>Pseudomonadati</taxon>
        <taxon>Pseudomonadota</taxon>
        <taxon>Gammaproteobacteria</taxon>
        <taxon>Vibrionales</taxon>
        <taxon>Vibrionaceae</taxon>
        <taxon>Enterovibrio</taxon>
    </lineage>
</organism>
<keyword evidence="1" id="KW-0560">Oxidoreductase</keyword>
<dbReference type="GO" id="GO:0042128">
    <property type="term" value="P:nitrate assimilation"/>
    <property type="evidence" value="ECO:0007669"/>
    <property type="project" value="UniProtKB-KW"/>
</dbReference>
<comment type="caution">
    <text evidence="4">The sequence shown here is derived from an EMBL/GenBank/DDBJ whole genome shotgun (WGS) entry which is preliminary data.</text>
</comment>
<accession>A0A2N7LA63</accession>
<evidence type="ECO:0000256" key="1">
    <source>
        <dbReference type="ARBA" id="ARBA00023002"/>
    </source>
</evidence>
<dbReference type="PROSITE" id="PS51300">
    <property type="entry name" value="NIRD"/>
    <property type="match status" value="1"/>
</dbReference>
<dbReference type="Pfam" id="PF13806">
    <property type="entry name" value="Rieske_2"/>
    <property type="match status" value="1"/>
</dbReference>
<dbReference type="Gene3D" id="2.102.10.10">
    <property type="entry name" value="Rieske [2Fe-2S] iron-sulphur domain"/>
    <property type="match status" value="1"/>
</dbReference>
<keyword evidence="2" id="KW-0534">Nitrate assimilation</keyword>
<dbReference type="NCBIfam" id="TIGR02378">
    <property type="entry name" value="nirD_assim_sml"/>
    <property type="match status" value="1"/>
</dbReference>
<dbReference type="STRING" id="1190603.A1OO_18605"/>
<dbReference type="GO" id="GO:0051537">
    <property type="term" value="F:2 iron, 2 sulfur cluster binding"/>
    <property type="evidence" value="ECO:0007669"/>
    <property type="project" value="InterPro"/>
</dbReference>
<dbReference type="GO" id="GO:0008942">
    <property type="term" value="F:nitrite reductase [NAD(P)H] activity"/>
    <property type="evidence" value="ECO:0007669"/>
    <property type="project" value="InterPro"/>
</dbReference>
<evidence type="ECO:0000259" key="3">
    <source>
        <dbReference type="Pfam" id="PF13806"/>
    </source>
</evidence>
<dbReference type="InterPro" id="IPR017881">
    <property type="entry name" value="NirD"/>
</dbReference>
<dbReference type="GO" id="GO:0009344">
    <property type="term" value="C:nitrite reductase complex [NAD(P)H]"/>
    <property type="evidence" value="ECO:0007669"/>
    <property type="project" value="TreeGrafter"/>
</dbReference>
<dbReference type="Proteomes" id="UP000235387">
    <property type="component" value="Unassembled WGS sequence"/>
</dbReference>
<sequence>MYQWQTICDKTDLVENTGICALFNDKQVAIFLCGKTDTLFAIDNFDPIGKANVLSRGLLGSIGEKTVIASPLYKQHFCLTSGECIEDESVSVITYPVRQHDGTVQLGTLNIE</sequence>
<proteinExistence type="predicted"/>
<dbReference type="CDD" id="cd03529">
    <property type="entry name" value="Rieske_NirD"/>
    <property type="match status" value="1"/>
</dbReference>
<protein>
    <submittedName>
        <fullName evidence="4">Nitrite reductase small subunit</fullName>
    </submittedName>
</protein>
<dbReference type="InterPro" id="IPR036922">
    <property type="entry name" value="Rieske_2Fe-2S_sf"/>
</dbReference>
<dbReference type="InterPro" id="IPR012748">
    <property type="entry name" value="Rieske-like_NirD"/>
</dbReference>
<dbReference type="AlphaFoldDB" id="A0A2N7LA63"/>